<dbReference type="InterPro" id="IPR003593">
    <property type="entry name" value="AAA+_ATPase"/>
</dbReference>
<dbReference type="PANTHER" id="PTHR42711">
    <property type="entry name" value="ABC TRANSPORTER ATP-BINDING PROTEIN"/>
    <property type="match status" value="1"/>
</dbReference>
<dbReference type="EMBL" id="SNVW01000005">
    <property type="protein sequence ID" value="TDN44263.1"/>
    <property type="molecule type" value="Genomic_DNA"/>
</dbReference>
<sequence>MFELADVAVRYPGAPADVFSGVDLALPDGTLMVLVGPNGAGKTTLLRAMCGLIRPTSGRIEIDGCDVVAHPDRAQRSFGVSLYPERSFYFRLTARQNLRYFAALRGLGRRDAIAEVDRVLAVAGLEEHTELPFMRLSLGLRKRLGFARALLGTPSTLLLDEPLANLDSASATAVVEHLASLRDAGHRVVLSTHEASGVASLVDIVGQLRDGRLTTTDERTALVLGKTVMVETEPAPDPGVLVPGWATTSYGFSRMVGADEDITPLLTTLGAAGFRAVRIGTRQEASVLPVSEVLV</sequence>
<gene>
    <name evidence="7" type="ORF">EDF64_10595</name>
</gene>
<dbReference type="Pfam" id="PF00005">
    <property type="entry name" value="ABC_tran"/>
    <property type="match status" value="1"/>
</dbReference>
<dbReference type="GO" id="GO:0046677">
    <property type="term" value="P:response to antibiotic"/>
    <property type="evidence" value="ECO:0007669"/>
    <property type="project" value="UniProtKB-KW"/>
</dbReference>
<evidence type="ECO:0000313" key="7">
    <source>
        <dbReference type="EMBL" id="TDN44263.1"/>
    </source>
</evidence>
<keyword evidence="3" id="KW-0547">Nucleotide-binding</keyword>
<dbReference type="OrthoDB" id="9804819at2"/>
<name>A0A4R6DI42_9MICO</name>
<comment type="caution">
    <text evidence="7">The sequence shown here is derived from an EMBL/GenBank/DDBJ whole genome shotgun (WGS) entry which is preliminary data.</text>
</comment>
<keyword evidence="5" id="KW-0046">Antibiotic resistance</keyword>
<keyword evidence="4 7" id="KW-0067">ATP-binding</keyword>
<dbReference type="Proteomes" id="UP000295764">
    <property type="component" value="Unassembled WGS sequence"/>
</dbReference>
<evidence type="ECO:0000256" key="2">
    <source>
        <dbReference type="ARBA" id="ARBA00022448"/>
    </source>
</evidence>
<organism evidence="7 8">
    <name type="scientific">Curtobacterium flaccumfaciens</name>
    <dbReference type="NCBI Taxonomy" id="2035"/>
    <lineage>
        <taxon>Bacteria</taxon>
        <taxon>Bacillati</taxon>
        <taxon>Actinomycetota</taxon>
        <taxon>Actinomycetes</taxon>
        <taxon>Micrococcales</taxon>
        <taxon>Microbacteriaceae</taxon>
        <taxon>Curtobacterium</taxon>
    </lineage>
</organism>
<evidence type="ECO:0000256" key="5">
    <source>
        <dbReference type="ARBA" id="ARBA00023251"/>
    </source>
</evidence>
<feature type="domain" description="ABC transporter" evidence="6">
    <location>
        <begin position="2"/>
        <end position="235"/>
    </location>
</feature>
<proteinExistence type="predicted"/>
<dbReference type="GO" id="GO:0005886">
    <property type="term" value="C:plasma membrane"/>
    <property type="evidence" value="ECO:0007669"/>
    <property type="project" value="UniProtKB-SubCell"/>
</dbReference>
<dbReference type="AlphaFoldDB" id="A0A4R6DI42"/>
<evidence type="ECO:0000256" key="1">
    <source>
        <dbReference type="ARBA" id="ARBA00004202"/>
    </source>
</evidence>
<dbReference type="GO" id="GO:0005524">
    <property type="term" value="F:ATP binding"/>
    <property type="evidence" value="ECO:0007669"/>
    <property type="project" value="UniProtKB-KW"/>
</dbReference>
<dbReference type="InterPro" id="IPR050763">
    <property type="entry name" value="ABC_transporter_ATP-binding"/>
</dbReference>
<comment type="subcellular location">
    <subcellularLocation>
        <location evidence="1">Cell membrane</location>
        <topology evidence="1">Peripheral membrane protein</topology>
    </subcellularLocation>
</comment>
<reference evidence="7 8" key="1">
    <citation type="submission" date="2019-03" db="EMBL/GenBank/DDBJ databases">
        <title>Genomic analyses of the natural microbiome of Caenorhabditis elegans.</title>
        <authorList>
            <person name="Samuel B."/>
        </authorList>
    </citation>
    <scope>NUCLEOTIDE SEQUENCE [LARGE SCALE GENOMIC DNA]</scope>
    <source>
        <strain evidence="7 8">JUb65</strain>
    </source>
</reference>
<dbReference type="PANTHER" id="PTHR42711:SF18">
    <property type="entry name" value="ABC TRANSPORTER, ATP-BINDING PROTEIN"/>
    <property type="match status" value="1"/>
</dbReference>
<evidence type="ECO:0000259" key="6">
    <source>
        <dbReference type="PROSITE" id="PS50893"/>
    </source>
</evidence>
<evidence type="ECO:0000256" key="3">
    <source>
        <dbReference type="ARBA" id="ARBA00022741"/>
    </source>
</evidence>
<dbReference type="Gene3D" id="3.40.50.300">
    <property type="entry name" value="P-loop containing nucleotide triphosphate hydrolases"/>
    <property type="match status" value="1"/>
</dbReference>
<dbReference type="RefSeq" id="WP_133519702.1">
    <property type="nucleotide sequence ID" value="NZ_SNVW01000005.1"/>
</dbReference>
<dbReference type="InterPro" id="IPR003439">
    <property type="entry name" value="ABC_transporter-like_ATP-bd"/>
</dbReference>
<evidence type="ECO:0000313" key="8">
    <source>
        <dbReference type="Proteomes" id="UP000295764"/>
    </source>
</evidence>
<dbReference type="GO" id="GO:0016887">
    <property type="term" value="F:ATP hydrolysis activity"/>
    <property type="evidence" value="ECO:0007669"/>
    <property type="project" value="InterPro"/>
</dbReference>
<evidence type="ECO:0000256" key="4">
    <source>
        <dbReference type="ARBA" id="ARBA00022840"/>
    </source>
</evidence>
<accession>A0A4R6DI42</accession>
<dbReference type="PROSITE" id="PS50893">
    <property type="entry name" value="ABC_TRANSPORTER_2"/>
    <property type="match status" value="1"/>
</dbReference>
<dbReference type="SMART" id="SM00382">
    <property type="entry name" value="AAA"/>
    <property type="match status" value="1"/>
</dbReference>
<dbReference type="InterPro" id="IPR027417">
    <property type="entry name" value="P-loop_NTPase"/>
</dbReference>
<protein>
    <submittedName>
        <fullName evidence="7">ABC-2 type transport system ATP-binding protein</fullName>
    </submittedName>
</protein>
<dbReference type="SUPFAM" id="SSF52540">
    <property type="entry name" value="P-loop containing nucleoside triphosphate hydrolases"/>
    <property type="match status" value="1"/>
</dbReference>
<keyword evidence="2" id="KW-0813">Transport</keyword>